<gene>
    <name evidence="1" type="ORF">CELE_Y37D8A.29</name>
    <name evidence="1 3" type="ORF">Y37D8A.29</name>
</gene>
<protein>
    <submittedName>
        <fullName evidence="1">Uncharacterized protein</fullName>
    </submittedName>
</protein>
<dbReference type="AGR" id="WB:WBGene00303086"/>
<keyword evidence="2" id="KW-1185">Reference proteome</keyword>
<evidence type="ECO:0000313" key="2">
    <source>
        <dbReference type="Proteomes" id="UP000001940"/>
    </source>
</evidence>
<accession>A0A2K5ATW3</accession>
<proteinExistence type="predicted"/>
<dbReference type="WormBase" id="Y37D8A.29">
    <property type="protein sequence ID" value="CE52526"/>
    <property type="gene ID" value="WBGene00303086"/>
</dbReference>
<evidence type="ECO:0000313" key="1">
    <source>
        <dbReference type="EMBL" id="SPC47548.1"/>
    </source>
</evidence>
<reference evidence="1 2" key="1">
    <citation type="journal article" date="1998" name="Science">
        <title>Genome sequence of the nematode C. elegans: a platform for investigating biology.</title>
        <authorList>
            <consortium name="The C. elegans sequencing consortium"/>
            <person name="Sulson J.E."/>
            <person name="Waterston R."/>
        </authorList>
    </citation>
    <scope>NUCLEOTIDE SEQUENCE [LARGE SCALE GENOMIC DNA]</scope>
    <source>
        <strain evidence="1 2">Bristol N2</strain>
    </source>
</reference>
<sequence>MVCSWKDNRISSS</sequence>
<dbReference type="EMBL" id="BX284603">
    <property type="protein sequence ID" value="SPC47548.1"/>
    <property type="molecule type" value="Genomic_DNA"/>
</dbReference>
<evidence type="ECO:0000313" key="3">
    <source>
        <dbReference type="WormBase" id="Y37D8A.29"/>
    </source>
</evidence>
<organism evidence="1 2">
    <name type="scientific">Caenorhabditis elegans</name>
    <dbReference type="NCBI Taxonomy" id="6239"/>
    <lineage>
        <taxon>Eukaryota</taxon>
        <taxon>Metazoa</taxon>
        <taxon>Ecdysozoa</taxon>
        <taxon>Nematoda</taxon>
        <taxon>Chromadorea</taxon>
        <taxon>Rhabditida</taxon>
        <taxon>Rhabditina</taxon>
        <taxon>Rhabditomorpha</taxon>
        <taxon>Rhabditoidea</taxon>
        <taxon>Rhabditidae</taxon>
        <taxon>Peloderinae</taxon>
        <taxon>Caenorhabditis</taxon>
    </lineage>
</organism>
<name>A0A2K5ATW3_CAEEL</name>
<dbReference type="InParanoid" id="A0A2K5ATW3"/>
<dbReference type="Proteomes" id="UP000001940">
    <property type="component" value="Chromosome III"/>
</dbReference>